<feature type="domain" description="SGNH hydrolase-type esterase" evidence="3">
    <location>
        <begin position="31"/>
        <end position="206"/>
    </location>
</feature>
<evidence type="ECO:0000256" key="1">
    <source>
        <dbReference type="ARBA" id="ARBA00022801"/>
    </source>
</evidence>
<evidence type="ECO:0000259" key="2">
    <source>
        <dbReference type="Pfam" id="PF03629"/>
    </source>
</evidence>
<dbReference type="STRING" id="604089.SAMN04487942_1585"/>
<dbReference type="RefSeq" id="WP_091169058.1">
    <property type="nucleotide sequence ID" value="NZ_CBCSFM010000002.1"/>
</dbReference>
<evidence type="ECO:0000259" key="3">
    <source>
        <dbReference type="Pfam" id="PF13472"/>
    </source>
</evidence>
<feature type="domain" description="Sialate O-acetylesterase" evidence="2">
    <location>
        <begin position="479"/>
        <end position="563"/>
    </location>
</feature>
<dbReference type="InterPro" id="IPR013830">
    <property type="entry name" value="SGNH_hydro"/>
</dbReference>
<dbReference type="EMBL" id="FODN01000002">
    <property type="protein sequence ID" value="SEO01781.1"/>
    <property type="molecule type" value="Genomic_DNA"/>
</dbReference>
<reference evidence="5" key="1">
    <citation type="submission" date="2016-10" db="EMBL/GenBank/DDBJ databases">
        <authorList>
            <person name="Varghese N."/>
            <person name="Submissions S."/>
        </authorList>
    </citation>
    <scope>NUCLEOTIDE SEQUENCE [LARGE SCALE GENOMIC DNA]</scope>
    <source>
        <strain evidence="5">CGMCC 1.8704</strain>
    </source>
</reference>
<accession>A0A1H8L9M1</accession>
<gene>
    <name evidence="4" type="ORF">SAMN04487942_1585</name>
</gene>
<dbReference type="InterPro" id="IPR039329">
    <property type="entry name" value="SIAE"/>
</dbReference>
<dbReference type="Pfam" id="PF13472">
    <property type="entry name" value="Lipase_GDSL_2"/>
    <property type="match status" value="1"/>
</dbReference>
<dbReference type="InterPro" id="IPR013783">
    <property type="entry name" value="Ig-like_fold"/>
</dbReference>
<dbReference type="Gene3D" id="3.40.50.1110">
    <property type="entry name" value="SGNH hydrolase"/>
    <property type="match status" value="2"/>
</dbReference>
<sequence>MKRNLFLVVFLISIIIHFESFAQKTKLKVACIGDSVTAGYLLSDATNESYPSQLQILMGGQYEVKNFGHSGATLLKKGSTPYFKTKEFVDAISYSPDIAIIHLGLNDTDPRNWPNYNAEFDADYAWLIDTLKKQNPAVKIYICRLTPIFNEHPRFKSGTRDWFWQIQSHIPDIAKANQVGLIDLHEKLYHRPDLFPDALHPTKEGATILAKTVYKNITQDFGGLKLAAVFTDNMVLQRNQPISVYGTANGGDTIEVTFKQQKKNVIADKYGKWKITFPAMTQGGPYEMTIQSKETKIILKNILVGDVWFCSGQSNMAFQLQNSENGAAEVKKAIANSTIRLFNAKAIRETDETAWDSITLVKTNQLQFFSGSWSVCDSISAKDFSAIAYYFGKNIAHEENVPVGLIQVAVGGSPIESWIDRNTLEHDDKVVDVLTNWRKSDFIMPWVRERANLNLKNAKNLKQRHPYDPSYNFEAGMEAFTKFPIKGVIWYQGESNAHNVELYEHLMPKLVESWRKAWDANLPFYYVQLSSIERPTWPAFRAMQNRLQNKIPNSGMAISMDYGDALNVHPIKKKEVADRLALLALRYTYGKAVIANGPSAVKAIQKDDNILVSFAFAKQLTTSDKKELIGFELVNDKGNRFQSKAAIVKNQVIITIPKGEKIKTVLYAWKPFTTANLVNEAGLPCSTFKLELHAITKN</sequence>
<evidence type="ECO:0000313" key="4">
    <source>
        <dbReference type="EMBL" id="SEO01781.1"/>
    </source>
</evidence>
<dbReference type="PANTHER" id="PTHR22901">
    <property type="entry name" value="SIALATE O-ACETYLESTERASE"/>
    <property type="match status" value="1"/>
</dbReference>
<protein>
    <submittedName>
        <fullName evidence="4">Sialate O-acetylesterase</fullName>
    </submittedName>
</protein>
<dbReference type="Pfam" id="PF03629">
    <property type="entry name" value="SASA"/>
    <property type="match status" value="2"/>
</dbReference>
<dbReference type="AlphaFoldDB" id="A0A1H8L9M1"/>
<dbReference type="InterPro" id="IPR036514">
    <property type="entry name" value="SGNH_hydro_sf"/>
</dbReference>
<evidence type="ECO:0000313" key="5">
    <source>
        <dbReference type="Proteomes" id="UP000198657"/>
    </source>
</evidence>
<dbReference type="Proteomes" id="UP000198657">
    <property type="component" value="Unassembled WGS sequence"/>
</dbReference>
<name>A0A1H8L9M1_9FLAO</name>
<dbReference type="OrthoDB" id="9816001at2"/>
<keyword evidence="1" id="KW-0378">Hydrolase</keyword>
<dbReference type="InterPro" id="IPR005181">
    <property type="entry name" value="SASA"/>
</dbReference>
<organism evidence="4 5">
    <name type="scientific">Flavobacterium sinopsychrotolerans</name>
    <dbReference type="NCBI Taxonomy" id="604089"/>
    <lineage>
        <taxon>Bacteria</taxon>
        <taxon>Pseudomonadati</taxon>
        <taxon>Bacteroidota</taxon>
        <taxon>Flavobacteriia</taxon>
        <taxon>Flavobacteriales</taxon>
        <taxon>Flavobacteriaceae</taxon>
        <taxon>Flavobacterium</taxon>
    </lineage>
</organism>
<feature type="domain" description="Sialate O-acetylesterase" evidence="2">
    <location>
        <begin position="305"/>
        <end position="421"/>
    </location>
</feature>
<dbReference type="GO" id="GO:0005975">
    <property type="term" value="P:carbohydrate metabolic process"/>
    <property type="evidence" value="ECO:0007669"/>
    <property type="project" value="TreeGrafter"/>
</dbReference>
<dbReference type="Gene3D" id="2.60.40.10">
    <property type="entry name" value="Immunoglobulins"/>
    <property type="match status" value="1"/>
</dbReference>
<dbReference type="GO" id="GO:0001681">
    <property type="term" value="F:sialate O-acetylesterase activity"/>
    <property type="evidence" value="ECO:0007669"/>
    <property type="project" value="InterPro"/>
</dbReference>
<dbReference type="SUPFAM" id="SSF52266">
    <property type="entry name" value="SGNH hydrolase"/>
    <property type="match status" value="2"/>
</dbReference>
<proteinExistence type="predicted"/>
<dbReference type="PANTHER" id="PTHR22901:SF0">
    <property type="entry name" value="SIALATE O-ACETYLESTERASE"/>
    <property type="match status" value="1"/>
</dbReference>
<keyword evidence="5" id="KW-1185">Reference proteome</keyword>